<evidence type="ECO:0000313" key="2">
    <source>
        <dbReference type="Proteomes" id="UP000075902"/>
    </source>
</evidence>
<organism evidence="1 2">
    <name type="scientific">Anopheles melas</name>
    <dbReference type="NCBI Taxonomy" id="34690"/>
    <lineage>
        <taxon>Eukaryota</taxon>
        <taxon>Metazoa</taxon>
        <taxon>Ecdysozoa</taxon>
        <taxon>Arthropoda</taxon>
        <taxon>Hexapoda</taxon>
        <taxon>Insecta</taxon>
        <taxon>Pterygota</taxon>
        <taxon>Neoptera</taxon>
        <taxon>Endopterygota</taxon>
        <taxon>Diptera</taxon>
        <taxon>Nematocera</taxon>
        <taxon>Culicoidea</taxon>
        <taxon>Culicidae</taxon>
        <taxon>Anophelinae</taxon>
        <taxon>Anopheles</taxon>
    </lineage>
</organism>
<dbReference type="AlphaFoldDB" id="A0A182TRG6"/>
<accession>A0A182TRG6</accession>
<dbReference type="Proteomes" id="UP000075902">
    <property type="component" value="Unassembled WGS sequence"/>
</dbReference>
<dbReference type="VEuPathDB" id="VectorBase:AMEC007012"/>
<reference evidence="2" key="1">
    <citation type="submission" date="2014-01" db="EMBL/GenBank/DDBJ databases">
        <title>The Genome Sequence of Anopheles melas CM1001059_A (V2).</title>
        <authorList>
            <consortium name="The Broad Institute Genomics Platform"/>
            <person name="Neafsey D.E."/>
            <person name="Besansky N."/>
            <person name="Howell P."/>
            <person name="Walton C."/>
            <person name="Young S.K."/>
            <person name="Zeng Q."/>
            <person name="Gargeya S."/>
            <person name="Fitzgerald M."/>
            <person name="Haas B."/>
            <person name="Abouelleil A."/>
            <person name="Allen A.W."/>
            <person name="Alvarado L."/>
            <person name="Arachchi H.M."/>
            <person name="Berlin A.M."/>
            <person name="Chapman S.B."/>
            <person name="Gainer-Dewar J."/>
            <person name="Goldberg J."/>
            <person name="Griggs A."/>
            <person name="Gujja S."/>
            <person name="Hansen M."/>
            <person name="Howarth C."/>
            <person name="Imamovic A."/>
            <person name="Ireland A."/>
            <person name="Larimer J."/>
            <person name="McCowan C."/>
            <person name="Murphy C."/>
            <person name="Pearson M."/>
            <person name="Poon T.W."/>
            <person name="Priest M."/>
            <person name="Roberts A."/>
            <person name="Saif S."/>
            <person name="Shea T."/>
            <person name="Sisk P."/>
            <person name="Sykes S."/>
            <person name="Wortman J."/>
            <person name="Nusbaum C."/>
            <person name="Birren B."/>
        </authorList>
    </citation>
    <scope>NUCLEOTIDE SEQUENCE [LARGE SCALE GENOMIC DNA]</scope>
    <source>
        <strain evidence="2">CM1001059</strain>
    </source>
</reference>
<evidence type="ECO:0000313" key="1">
    <source>
        <dbReference type="EnsemblMetazoa" id="AMEC007012-PA"/>
    </source>
</evidence>
<proteinExistence type="predicted"/>
<sequence>MTATASGVKAGSPMRVRSPYANFMLSTMRCQLSGSVALMFAYPSSTRSIKFCTVPLPGTTIEWTRSPPASVTVSGASQREQRCDGSVGGGTILAQDLGPDRGTLGTVRDDRSAQSCKISILPDRRGSYVASMRVDIGVPRAWRTIAVSAANPPSDAACTQTCPRASSPAITTGSNPFSYSIDIGAS</sequence>
<dbReference type="EnsemblMetazoa" id="AMEC007012-RA">
    <property type="protein sequence ID" value="AMEC007012-PA"/>
    <property type="gene ID" value="AMEC007012"/>
</dbReference>
<keyword evidence="2" id="KW-1185">Reference proteome</keyword>
<protein>
    <submittedName>
        <fullName evidence="1">Uncharacterized protein</fullName>
    </submittedName>
</protein>
<name>A0A182TRG6_9DIPT</name>
<reference evidence="1" key="2">
    <citation type="submission" date="2020-05" db="UniProtKB">
        <authorList>
            <consortium name="EnsemblMetazoa"/>
        </authorList>
    </citation>
    <scope>IDENTIFICATION</scope>
    <source>
        <strain evidence="1">CM1001059</strain>
    </source>
</reference>